<proteinExistence type="predicted"/>
<gene>
    <name evidence="1" type="ORF">V6N11_038460</name>
</gene>
<accession>A0ABR2SKV7</accession>
<dbReference type="Proteomes" id="UP001396334">
    <property type="component" value="Unassembled WGS sequence"/>
</dbReference>
<reference evidence="1 2" key="1">
    <citation type="journal article" date="2024" name="G3 (Bethesda)">
        <title>Genome assembly of Hibiscus sabdariffa L. provides insights into metabolisms of medicinal natural products.</title>
        <authorList>
            <person name="Kim T."/>
        </authorList>
    </citation>
    <scope>NUCLEOTIDE SEQUENCE [LARGE SCALE GENOMIC DNA]</scope>
    <source>
        <strain evidence="1">TK-2024</strain>
        <tissue evidence="1">Old leaves</tissue>
    </source>
</reference>
<name>A0ABR2SKV7_9ROSI</name>
<protein>
    <submittedName>
        <fullName evidence="1">Uncharacterized protein</fullName>
    </submittedName>
</protein>
<evidence type="ECO:0000313" key="2">
    <source>
        <dbReference type="Proteomes" id="UP001396334"/>
    </source>
</evidence>
<organism evidence="1 2">
    <name type="scientific">Hibiscus sabdariffa</name>
    <name type="common">roselle</name>
    <dbReference type="NCBI Taxonomy" id="183260"/>
    <lineage>
        <taxon>Eukaryota</taxon>
        <taxon>Viridiplantae</taxon>
        <taxon>Streptophyta</taxon>
        <taxon>Embryophyta</taxon>
        <taxon>Tracheophyta</taxon>
        <taxon>Spermatophyta</taxon>
        <taxon>Magnoliopsida</taxon>
        <taxon>eudicotyledons</taxon>
        <taxon>Gunneridae</taxon>
        <taxon>Pentapetalae</taxon>
        <taxon>rosids</taxon>
        <taxon>malvids</taxon>
        <taxon>Malvales</taxon>
        <taxon>Malvaceae</taxon>
        <taxon>Malvoideae</taxon>
        <taxon>Hibiscus</taxon>
    </lineage>
</organism>
<evidence type="ECO:0000313" key="1">
    <source>
        <dbReference type="EMBL" id="KAK9025598.1"/>
    </source>
</evidence>
<keyword evidence="2" id="KW-1185">Reference proteome</keyword>
<sequence>MVLGLRDQTEWEGPGVSLRPLDQGVGCSVVGLQIRAVGSIRESLLSEPSQPVKHSARGWDEQEEVLSGFAI</sequence>
<comment type="caution">
    <text evidence="1">The sequence shown here is derived from an EMBL/GenBank/DDBJ whole genome shotgun (WGS) entry which is preliminary data.</text>
</comment>
<dbReference type="EMBL" id="JBBPBN010000013">
    <property type="protein sequence ID" value="KAK9025598.1"/>
    <property type="molecule type" value="Genomic_DNA"/>
</dbReference>